<dbReference type="RefSeq" id="WP_130916570.1">
    <property type="nucleotide sequence ID" value="NZ_JADLPI010000003.1"/>
</dbReference>
<evidence type="ECO:0000313" key="4">
    <source>
        <dbReference type="Proteomes" id="UP000290439"/>
    </source>
</evidence>
<reference evidence="3 4" key="1">
    <citation type="submission" date="2019-02" db="EMBL/GenBank/DDBJ databases">
        <authorList>
            <consortium name="Pathogen Informatics"/>
        </authorList>
    </citation>
    <scope>NUCLEOTIDE SEQUENCE [LARGE SCALE GENOMIC DNA]</scope>
    <source>
        <strain evidence="3 4">3012STDY6756504</strain>
    </source>
</reference>
<accession>A0A4U8W089</accession>
<dbReference type="InterPro" id="IPR031100">
    <property type="entry name" value="LOG_fam"/>
</dbReference>
<gene>
    <name evidence="3" type="primary">yvdD_1</name>
    <name evidence="3" type="ORF">NCTC10797_01528</name>
</gene>
<keyword evidence="2" id="KW-0203">Cytokinin biosynthesis</keyword>
<evidence type="ECO:0000256" key="1">
    <source>
        <dbReference type="ARBA" id="ARBA00006763"/>
    </source>
</evidence>
<dbReference type="SUPFAM" id="SSF102405">
    <property type="entry name" value="MCP/YpsA-like"/>
    <property type="match status" value="1"/>
</dbReference>
<comment type="catalytic activity">
    <reaction evidence="2">
        <text>N(6)-(dimethylallyl)adenosine 5'-phosphate + H2O = N(6)-dimethylallyladenine + D-ribose 5-phosphate</text>
        <dbReference type="Rhea" id="RHEA:48560"/>
        <dbReference type="ChEBI" id="CHEBI:15377"/>
        <dbReference type="ChEBI" id="CHEBI:17660"/>
        <dbReference type="ChEBI" id="CHEBI:57526"/>
        <dbReference type="ChEBI" id="CHEBI:78346"/>
        <dbReference type="EC" id="3.2.2.n1"/>
    </reaction>
</comment>
<name>A0A4U8W089_9NOCA</name>
<dbReference type="PANTHER" id="PTHR31223">
    <property type="entry name" value="LOG FAMILY PROTEIN YJL055W"/>
    <property type="match status" value="1"/>
</dbReference>
<protein>
    <recommendedName>
        <fullName evidence="2">Cytokinin riboside 5'-monophosphate phosphoribohydrolase</fullName>
        <ecNumber evidence="2">3.2.2.n1</ecNumber>
    </recommendedName>
</protein>
<evidence type="ECO:0000256" key="2">
    <source>
        <dbReference type="RuleBase" id="RU363015"/>
    </source>
</evidence>
<comment type="similarity">
    <text evidence="1 2">Belongs to the LOG family.</text>
</comment>
<dbReference type="InterPro" id="IPR005269">
    <property type="entry name" value="LOG"/>
</dbReference>
<dbReference type="AlphaFoldDB" id="A0A4U8W089"/>
<proteinExistence type="inferred from homology"/>
<dbReference type="EC" id="3.2.2.n1" evidence="2"/>
<dbReference type="EMBL" id="LR215973">
    <property type="protein sequence ID" value="VFA97764.1"/>
    <property type="molecule type" value="Genomic_DNA"/>
</dbReference>
<dbReference type="GO" id="GO:0009691">
    <property type="term" value="P:cytokinin biosynthetic process"/>
    <property type="evidence" value="ECO:0007669"/>
    <property type="project" value="UniProtKB-UniRule"/>
</dbReference>
<dbReference type="GO" id="GO:0102682">
    <property type="term" value="F:cytokinin riboside 5'-monophosphate phosphoribohydrolase activity"/>
    <property type="evidence" value="ECO:0007669"/>
    <property type="project" value="RHEA"/>
</dbReference>
<dbReference type="PANTHER" id="PTHR31223:SF70">
    <property type="entry name" value="LOG FAMILY PROTEIN YJL055W"/>
    <property type="match status" value="1"/>
</dbReference>
<dbReference type="Pfam" id="PF03641">
    <property type="entry name" value="Lysine_decarbox"/>
    <property type="match status" value="1"/>
</dbReference>
<comment type="catalytic activity">
    <reaction evidence="2">
        <text>9-ribosyl-trans-zeatin 5'-phosphate + H2O = trans-zeatin + D-ribose 5-phosphate</text>
        <dbReference type="Rhea" id="RHEA:48564"/>
        <dbReference type="ChEBI" id="CHEBI:15377"/>
        <dbReference type="ChEBI" id="CHEBI:16522"/>
        <dbReference type="ChEBI" id="CHEBI:78346"/>
        <dbReference type="ChEBI" id="CHEBI:87947"/>
        <dbReference type="EC" id="3.2.2.n1"/>
    </reaction>
</comment>
<dbReference type="Proteomes" id="UP000290439">
    <property type="component" value="Chromosome"/>
</dbReference>
<sequence length="190" mass="20415">MRAVCVFCGASSGSDPAYVDQAQALGRRLAAEGLTLVYGGAKVGTMGALARAALDSGAKVIGVIPEHLVEVEIAAEDVSELHRVSDMHQRKALMAELSDGFIALPGGLGTLEETAEITTWAQLGLHHKPIGLLNVRGFYDHLLSFLDHAVDQQFLRREHRNLLLADSDAAALLARMRSWRPESVARIVPA</sequence>
<organism evidence="3 4">
    <name type="scientific">Nocardia cyriacigeorgica</name>
    <dbReference type="NCBI Taxonomy" id="135487"/>
    <lineage>
        <taxon>Bacteria</taxon>
        <taxon>Bacillati</taxon>
        <taxon>Actinomycetota</taxon>
        <taxon>Actinomycetes</taxon>
        <taxon>Mycobacteriales</taxon>
        <taxon>Nocardiaceae</taxon>
        <taxon>Nocardia</taxon>
    </lineage>
</organism>
<keyword evidence="2" id="KW-0378">Hydrolase</keyword>
<evidence type="ECO:0000313" key="3">
    <source>
        <dbReference type="EMBL" id="VFA97764.1"/>
    </source>
</evidence>
<dbReference type="NCBIfam" id="TIGR00730">
    <property type="entry name" value="Rossman fold protein, TIGR00730 family"/>
    <property type="match status" value="1"/>
</dbReference>
<dbReference type="GO" id="GO:0005829">
    <property type="term" value="C:cytosol"/>
    <property type="evidence" value="ECO:0007669"/>
    <property type="project" value="TreeGrafter"/>
</dbReference>
<dbReference type="Gene3D" id="3.40.50.450">
    <property type="match status" value="1"/>
</dbReference>